<dbReference type="RefSeq" id="WP_088919449.1">
    <property type="nucleotide sequence ID" value="NZ_CP018632.1"/>
</dbReference>
<dbReference type="SUPFAM" id="SSF54909">
    <property type="entry name" value="Dimeric alpha+beta barrel"/>
    <property type="match status" value="1"/>
</dbReference>
<sequence length="141" mass="16085">MSTQENHSPSTSKIMALEAFEHVPNDNVARYLELAQIIDDQVRDEEPGMLLHALTQFSKSDTETVFKWLEVFENADALEAHLGSKHVAAHIEKLADGILEGRIDLVIYADWDEATRTYWQNHFSAVNFSFAAVESGFYRQR</sequence>
<dbReference type="OrthoDB" id="554933at2"/>
<dbReference type="Pfam" id="PF03992">
    <property type="entry name" value="ABM"/>
    <property type="match status" value="1"/>
</dbReference>
<dbReference type="Proteomes" id="UP000250079">
    <property type="component" value="Chromosome"/>
</dbReference>
<dbReference type="Gene3D" id="3.30.70.100">
    <property type="match status" value="1"/>
</dbReference>
<reference evidence="2 3" key="1">
    <citation type="submission" date="2016-12" db="EMBL/GenBank/DDBJ databases">
        <authorList>
            <person name="Song W.-J."/>
            <person name="Kurnit D.M."/>
        </authorList>
    </citation>
    <scope>NUCLEOTIDE SEQUENCE [LARGE SCALE GENOMIC DNA]</scope>
    <source>
        <strain evidence="2 3">IMCC3135</strain>
    </source>
</reference>
<name>A0A2Z2NSD8_9GAMM</name>
<dbReference type="KEGG" id="gai:IMCC3135_21675"/>
<feature type="domain" description="ABM" evidence="1">
    <location>
        <begin position="15"/>
        <end position="108"/>
    </location>
</feature>
<dbReference type="InterPro" id="IPR007138">
    <property type="entry name" value="ABM_dom"/>
</dbReference>
<organism evidence="2 3">
    <name type="scientific">Granulosicoccus antarcticus IMCC3135</name>
    <dbReference type="NCBI Taxonomy" id="1192854"/>
    <lineage>
        <taxon>Bacteria</taxon>
        <taxon>Pseudomonadati</taxon>
        <taxon>Pseudomonadota</taxon>
        <taxon>Gammaproteobacteria</taxon>
        <taxon>Chromatiales</taxon>
        <taxon>Granulosicoccaceae</taxon>
        <taxon>Granulosicoccus</taxon>
    </lineage>
</organism>
<accession>A0A2Z2NSD8</accession>
<dbReference type="PROSITE" id="PS51725">
    <property type="entry name" value="ABM"/>
    <property type="match status" value="1"/>
</dbReference>
<evidence type="ECO:0000313" key="3">
    <source>
        <dbReference type="Proteomes" id="UP000250079"/>
    </source>
</evidence>
<evidence type="ECO:0000313" key="2">
    <source>
        <dbReference type="EMBL" id="ASJ74412.1"/>
    </source>
</evidence>
<proteinExistence type="predicted"/>
<keyword evidence="3" id="KW-1185">Reference proteome</keyword>
<protein>
    <recommendedName>
        <fullName evidence="1">ABM domain-containing protein</fullName>
    </recommendedName>
</protein>
<dbReference type="AlphaFoldDB" id="A0A2Z2NSD8"/>
<gene>
    <name evidence="2" type="ORF">IMCC3135_21675</name>
</gene>
<dbReference type="InterPro" id="IPR011008">
    <property type="entry name" value="Dimeric_a/b-barrel"/>
</dbReference>
<evidence type="ECO:0000259" key="1">
    <source>
        <dbReference type="PROSITE" id="PS51725"/>
    </source>
</evidence>
<dbReference type="EMBL" id="CP018632">
    <property type="protein sequence ID" value="ASJ74412.1"/>
    <property type="molecule type" value="Genomic_DNA"/>
</dbReference>